<evidence type="ECO:0000256" key="1">
    <source>
        <dbReference type="ARBA" id="ARBA00023118"/>
    </source>
</evidence>
<proteinExistence type="predicted"/>
<accession>A0A0W8FC21</accession>
<dbReference type="InterPro" id="IPR005537">
    <property type="entry name" value="RAMP_III_fam"/>
</dbReference>
<keyword evidence="1" id="KW-0051">Antiviral defense</keyword>
<feature type="domain" description="CRISPR type III-associated protein" evidence="3">
    <location>
        <begin position="28"/>
        <end position="190"/>
    </location>
</feature>
<comment type="caution">
    <text evidence="4">The sequence shown here is derived from an EMBL/GenBank/DDBJ whole genome shotgun (WGS) entry which is preliminary data.</text>
</comment>
<evidence type="ECO:0000256" key="2">
    <source>
        <dbReference type="SAM" id="MobiDB-lite"/>
    </source>
</evidence>
<dbReference type="NCBIfam" id="TIGR01894">
    <property type="entry name" value="cas_TM1795_cmr1"/>
    <property type="match status" value="1"/>
</dbReference>
<evidence type="ECO:0000259" key="3">
    <source>
        <dbReference type="Pfam" id="PF03787"/>
    </source>
</evidence>
<dbReference type="AlphaFoldDB" id="A0A0W8FC21"/>
<dbReference type="InterPro" id="IPR007522">
    <property type="entry name" value="CRISPR-assoc_prot_TM1795"/>
</dbReference>
<feature type="region of interest" description="Disordered" evidence="2">
    <location>
        <begin position="259"/>
        <end position="301"/>
    </location>
</feature>
<name>A0A0W8FC21_9ZZZZ</name>
<protein>
    <submittedName>
        <fullName evidence="4">Crispr-associated ramp cmr1</fullName>
    </submittedName>
</protein>
<feature type="compositionally biased region" description="Low complexity" evidence="2">
    <location>
        <begin position="261"/>
        <end position="271"/>
    </location>
</feature>
<evidence type="ECO:0000313" key="4">
    <source>
        <dbReference type="EMBL" id="KUG17923.1"/>
    </source>
</evidence>
<dbReference type="EMBL" id="LNQE01001413">
    <property type="protein sequence ID" value="KUG17923.1"/>
    <property type="molecule type" value="Genomic_DNA"/>
</dbReference>
<dbReference type="GO" id="GO:0051607">
    <property type="term" value="P:defense response to virus"/>
    <property type="evidence" value="ECO:0007669"/>
    <property type="project" value="UniProtKB-KW"/>
</dbReference>
<sequence>MPRCIVKCPDRPSKEDLNQGMRKRIYGIQVITPIFGGGIKAGENDSLTPIRPSSIRGHLRQWWRVTVGAKFKTISELFDREGEIWGTTEKPSKVTLQVEIKSPGKNYPCAYFPEDKNFPRFERNHPAYALFPFQGNKRDRIPPANCTSNVSFELKLIYPQSLSLDIEAAVWAWLNFGGIGARTRRGCGALYCKELSPERKSLDLWFRSNLDHYGIILSRSQDWPTLSDRFFVRDSNSNNALQGWTDVVGLMQVFRQGVGVGRNPGSSPSRPGRSRWPEPESIRQATSSRSARHSRMPAIPNDAFPRAEIGLPIVFHFKDDGDPKDTELYPIVDGEEKTRMASPLILRPIICRNGEVLQLILKLNSPVPDEVVLKKASGSPTFKKIRDPTLASYPNSPLSSPRAGLQARSPLGSAIEGFLSFARENGFIEVIP</sequence>
<dbReference type="Pfam" id="PF03787">
    <property type="entry name" value="RAMPs"/>
    <property type="match status" value="1"/>
</dbReference>
<reference evidence="4" key="1">
    <citation type="journal article" date="2015" name="Proc. Natl. Acad. Sci. U.S.A.">
        <title>Networks of energetic and metabolic interactions define dynamics in microbial communities.</title>
        <authorList>
            <person name="Embree M."/>
            <person name="Liu J.K."/>
            <person name="Al-Bassam M.M."/>
            <person name="Zengler K."/>
        </authorList>
    </citation>
    <scope>NUCLEOTIDE SEQUENCE</scope>
</reference>
<gene>
    <name evidence="4" type="ORF">ASZ90_012372</name>
</gene>
<organism evidence="4">
    <name type="scientific">hydrocarbon metagenome</name>
    <dbReference type="NCBI Taxonomy" id="938273"/>
    <lineage>
        <taxon>unclassified sequences</taxon>
        <taxon>metagenomes</taxon>
        <taxon>ecological metagenomes</taxon>
    </lineage>
</organism>